<dbReference type="AlphaFoldDB" id="A0AAX3W6K9"/>
<dbReference type="EMBL" id="CP118848">
    <property type="protein sequence ID" value="WHI60615.1"/>
    <property type="molecule type" value="Genomic_DNA"/>
</dbReference>
<evidence type="ECO:0000313" key="1">
    <source>
        <dbReference type="EMBL" id="WHI60615.1"/>
    </source>
</evidence>
<protein>
    <submittedName>
        <fullName evidence="1">Uncharacterized protein</fullName>
    </submittedName>
</protein>
<gene>
    <name evidence="1" type="ORF">PYH69_03015</name>
</gene>
<name>A0AAX3W6K9_MAMLE</name>
<evidence type="ECO:0000313" key="2">
    <source>
        <dbReference type="Proteomes" id="UP001223261"/>
    </source>
</evidence>
<sequence>MRTRDDILSELVELKQNPPQSFSGSMHKTNKNNALIGELVDLENEQNPERYKHKSQFNEFDIHITITKK</sequence>
<dbReference type="RefSeq" id="WP_282862687.1">
    <property type="nucleotide sequence ID" value="NZ_CP118848.1"/>
</dbReference>
<reference evidence="1" key="1">
    <citation type="journal article" date="2023" name="Antibiotics">
        <title>Prevalence and Molecular Characterization of Methicillin-Resistant Staphylococci (MRS) and Mammaliicocci (MRM) in Dromedary Camels from Algeria: First Detection of SCCmec-mecC Hybrid in Methicillin-Resistant Mammaliicoccus lentus.</title>
        <authorList>
            <person name="Belhout C."/>
            <person name="Boyen F."/>
            <person name="Vereecke N."/>
            <person name="Theuns S."/>
            <person name="Taibi N."/>
            <person name="Stegger M."/>
            <person name="de la Fe-Rodriguez P.Y."/>
            <person name="Bouayad L."/>
            <person name="Elgroud R."/>
            <person name="Butaye P."/>
        </authorList>
    </citation>
    <scope>NUCLEOTIDE SEQUENCE</scope>
    <source>
        <strain evidence="1">7048</strain>
    </source>
</reference>
<proteinExistence type="predicted"/>
<dbReference type="Proteomes" id="UP001223261">
    <property type="component" value="Chromosome"/>
</dbReference>
<organism evidence="1 2">
    <name type="scientific">Mammaliicoccus lentus</name>
    <name type="common">Staphylococcus lentus</name>
    <dbReference type="NCBI Taxonomy" id="42858"/>
    <lineage>
        <taxon>Bacteria</taxon>
        <taxon>Bacillati</taxon>
        <taxon>Bacillota</taxon>
        <taxon>Bacilli</taxon>
        <taxon>Bacillales</taxon>
        <taxon>Staphylococcaceae</taxon>
        <taxon>Mammaliicoccus</taxon>
    </lineage>
</organism>
<accession>A0AAX3W6K9</accession>